<dbReference type="HOGENOM" id="CLU_019005_0_0_1"/>
<dbReference type="SUPFAM" id="SSF88723">
    <property type="entry name" value="PIN domain-like"/>
    <property type="match status" value="1"/>
</dbReference>
<dbReference type="PANTHER" id="PTHR11081">
    <property type="entry name" value="FLAP ENDONUCLEASE FAMILY MEMBER"/>
    <property type="match status" value="1"/>
</dbReference>
<proteinExistence type="predicted"/>
<reference evidence="5" key="1">
    <citation type="journal article" date="2013" name="Nature">
        <title>Pan genome of the phytoplankton Emiliania underpins its global distribution.</title>
        <authorList>
            <person name="Read B.A."/>
            <person name="Kegel J."/>
            <person name="Klute M.J."/>
            <person name="Kuo A."/>
            <person name="Lefebvre S.C."/>
            <person name="Maumus F."/>
            <person name="Mayer C."/>
            <person name="Miller J."/>
            <person name="Monier A."/>
            <person name="Salamov A."/>
            <person name="Young J."/>
            <person name="Aguilar M."/>
            <person name="Claverie J.M."/>
            <person name="Frickenhaus S."/>
            <person name="Gonzalez K."/>
            <person name="Herman E.K."/>
            <person name="Lin Y.C."/>
            <person name="Napier J."/>
            <person name="Ogata H."/>
            <person name="Sarno A.F."/>
            <person name="Shmutz J."/>
            <person name="Schroeder D."/>
            <person name="de Vargas C."/>
            <person name="Verret F."/>
            <person name="von Dassow P."/>
            <person name="Valentin K."/>
            <person name="Van de Peer Y."/>
            <person name="Wheeler G."/>
            <person name="Dacks J.B."/>
            <person name="Delwiche C.F."/>
            <person name="Dyhrman S.T."/>
            <person name="Glockner G."/>
            <person name="John U."/>
            <person name="Richards T."/>
            <person name="Worden A.Z."/>
            <person name="Zhang X."/>
            <person name="Grigoriev I.V."/>
            <person name="Allen A.E."/>
            <person name="Bidle K."/>
            <person name="Borodovsky M."/>
            <person name="Bowler C."/>
            <person name="Brownlee C."/>
            <person name="Cock J.M."/>
            <person name="Elias M."/>
            <person name="Gladyshev V.N."/>
            <person name="Groth M."/>
            <person name="Guda C."/>
            <person name="Hadaegh A."/>
            <person name="Iglesias-Rodriguez M.D."/>
            <person name="Jenkins J."/>
            <person name="Jones B.M."/>
            <person name="Lawson T."/>
            <person name="Leese F."/>
            <person name="Lindquist E."/>
            <person name="Lobanov A."/>
            <person name="Lomsadze A."/>
            <person name="Malik S.B."/>
            <person name="Marsh M.E."/>
            <person name="Mackinder L."/>
            <person name="Mock T."/>
            <person name="Mueller-Roeber B."/>
            <person name="Pagarete A."/>
            <person name="Parker M."/>
            <person name="Probert I."/>
            <person name="Quesneville H."/>
            <person name="Raines C."/>
            <person name="Rensing S.A."/>
            <person name="Riano-Pachon D.M."/>
            <person name="Richier S."/>
            <person name="Rokitta S."/>
            <person name="Shiraiwa Y."/>
            <person name="Soanes D.M."/>
            <person name="van der Giezen M."/>
            <person name="Wahlund T.M."/>
            <person name="Williams B."/>
            <person name="Wilson W."/>
            <person name="Wolfe G."/>
            <person name="Wurch L.L."/>
        </authorList>
    </citation>
    <scope>NUCLEOTIDE SEQUENCE</scope>
</reference>
<dbReference type="Pfam" id="PF00867">
    <property type="entry name" value="XPG_I"/>
    <property type="match status" value="1"/>
</dbReference>
<dbReference type="GeneID" id="17285349"/>
<dbReference type="RefSeq" id="XP_005792507.1">
    <property type="nucleotide sequence ID" value="XM_005792450.1"/>
</dbReference>
<dbReference type="GO" id="GO:0017108">
    <property type="term" value="F:5'-flap endonuclease activity"/>
    <property type="evidence" value="ECO:0007669"/>
    <property type="project" value="TreeGrafter"/>
</dbReference>
<feature type="region of interest" description="Disordered" evidence="2">
    <location>
        <begin position="742"/>
        <end position="804"/>
    </location>
</feature>
<evidence type="ECO:0000259" key="3">
    <source>
        <dbReference type="PROSITE" id="PS50966"/>
    </source>
</evidence>
<feature type="compositionally biased region" description="Low complexity" evidence="2">
    <location>
        <begin position="773"/>
        <end position="782"/>
    </location>
</feature>
<dbReference type="eggNOG" id="KOG2518">
    <property type="taxonomic scope" value="Eukaryota"/>
</dbReference>
<dbReference type="PROSITE" id="PS50966">
    <property type="entry name" value="ZF_SWIM"/>
    <property type="match status" value="1"/>
</dbReference>
<dbReference type="STRING" id="2903.R1DXD3"/>
<dbReference type="PaxDb" id="2903-EOD40078"/>
<evidence type="ECO:0000256" key="2">
    <source>
        <dbReference type="SAM" id="MobiDB-lite"/>
    </source>
</evidence>
<feature type="compositionally biased region" description="Low complexity" evidence="2">
    <location>
        <begin position="791"/>
        <end position="804"/>
    </location>
</feature>
<keyword evidence="1" id="KW-0863">Zinc-finger</keyword>
<evidence type="ECO:0000256" key="1">
    <source>
        <dbReference type="PROSITE-ProRule" id="PRU00325"/>
    </source>
</evidence>
<keyword evidence="1" id="KW-0479">Metal-binding</keyword>
<dbReference type="InterPro" id="IPR006084">
    <property type="entry name" value="XPG/Rad2"/>
</dbReference>
<protein>
    <recommendedName>
        <fullName evidence="3">SWIM-type domain-containing protein</fullName>
    </recommendedName>
</protein>
<dbReference type="GO" id="GO:0008270">
    <property type="term" value="F:zinc ion binding"/>
    <property type="evidence" value="ECO:0007669"/>
    <property type="project" value="UniProtKB-KW"/>
</dbReference>
<sequence length="804" mass="86938">MGWGSGAGKGKILAPAAGDLVHVSAHNPFDGKMVLTDISGLAHRASKKQPKQVAQEGISQRQQQYVMQHLQGIYALGGKVCLVLDGRAYPPKKKERERRRGTSQQAVDEALAKEARNEDASKEWKAAARPAEPLWAWLMQECIDKDMPFIVAPYEADEQLVSLQWELGVDQAVIWAASEDSDLAAFGALEVIYDWNIMSQTYRSSRLMEQVVGKQVDSKFSFVGWNYDRFLALVIASGHDYFKHKKAEGKQGWGLVTVYNAMSAARLPPVYTPAVPHPPLHDRPAEWSTDAAVLGYVAPLLAKLPQADRATVGDQIVAACRAVRLHPVYNLTSLGPERLSWPNLSVDVAQPFLQPGLSMPPADASWAQQVPGIELDADAATATSDSETEDADPAVAMDASGVKLSTIDTVSDAKVLAFLGEYGVEVYANWSSETSRGVARRLLEQYPDGEVPMLKPKHPALHRHSRTRTNLKLVPGAPRGCSVVYDAVQDLKQSGLLLDAATRDKFLPFENTQARGYRLYDSTSGMSRATRVGNFSHAHSKQATLCTSLHVTVQQATYESAPGQLDKAYVFRMTVHASMRSMDHTVMLAVRKPADGGPAVLLLAPDSVCSCEQGLECSHMYCLLLVLYCMQDCSSWDDFSSKVLFYDKARAPSGKAVWWVDRYPHAPSKRTSLDRLSMDAKVTAPLAAAPAAASDAASHVSGADQNYQRSDFHLGILRELCATFRGGSLALLLGAEYGDLFAPPPPGGLPPTPPGSDDEADGEESGASTHSIGARARASSGASREEDGSGVDVADVADVAQSPN</sequence>
<keyword evidence="1" id="KW-0862">Zinc</keyword>
<organism evidence="4 5">
    <name type="scientific">Emiliania huxleyi (strain CCMP1516)</name>
    <dbReference type="NCBI Taxonomy" id="280463"/>
    <lineage>
        <taxon>Eukaryota</taxon>
        <taxon>Haptista</taxon>
        <taxon>Haptophyta</taxon>
        <taxon>Prymnesiophyceae</taxon>
        <taxon>Isochrysidales</taxon>
        <taxon>Noelaerhabdaceae</taxon>
        <taxon>Emiliania</taxon>
    </lineage>
</organism>
<dbReference type="Proteomes" id="UP000013827">
    <property type="component" value="Unassembled WGS sequence"/>
</dbReference>
<keyword evidence="5" id="KW-1185">Reference proteome</keyword>
<evidence type="ECO:0000313" key="5">
    <source>
        <dbReference type="Proteomes" id="UP000013827"/>
    </source>
</evidence>
<dbReference type="InterPro" id="IPR029060">
    <property type="entry name" value="PIN-like_dom_sf"/>
</dbReference>
<dbReference type="KEGG" id="ehx:EMIHUDRAFT_251298"/>
<dbReference type="InterPro" id="IPR006086">
    <property type="entry name" value="XPG-I_dom"/>
</dbReference>
<dbReference type="EnsemblProtists" id="EOD40078">
    <property type="protein sequence ID" value="EOD40078"/>
    <property type="gene ID" value="EMIHUDRAFT_251298"/>
</dbReference>
<feature type="domain" description="SWIM-type" evidence="3">
    <location>
        <begin position="584"/>
        <end position="628"/>
    </location>
</feature>
<evidence type="ECO:0000313" key="4">
    <source>
        <dbReference type="EnsemblProtists" id="EOD40078"/>
    </source>
</evidence>
<reference evidence="4" key="2">
    <citation type="submission" date="2024-10" db="UniProtKB">
        <authorList>
            <consortium name="EnsemblProtists"/>
        </authorList>
    </citation>
    <scope>IDENTIFICATION</scope>
</reference>
<dbReference type="PANTHER" id="PTHR11081:SF65">
    <property type="entry name" value="DNA DAMAGE-INDUCIBLE PROTEIN DIN7-RELATED"/>
    <property type="match status" value="1"/>
</dbReference>
<dbReference type="InterPro" id="IPR007527">
    <property type="entry name" value="Znf_SWIM"/>
</dbReference>
<dbReference type="PRINTS" id="PR00853">
    <property type="entry name" value="XPGRADSUPER"/>
</dbReference>
<name>A0A0D3KWE3_EMIH1</name>
<dbReference type="Gene3D" id="3.40.50.1010">
    <property type="entry name" value="5'-nuclease"/>
    <property type="match status" value="1"/>
</dbReference>
<accession>A0A0D3KWE3</accession>
<feature type="compositionally biased region" description="Pro residues" evidence="2">
    <location>
        <begin position="742"/>
        <end position="754"/>
    </location>
</feature>
<dbReference type="AlphaFoldDB" id="A0A0D3KWE3"/>